<sequence>MAGYGYPYRIYHHYDGFNPQKTGRSHYSEQPCGPAFDDVEGRRFIAGDLCRNTGTYVMKIETTVQRPSQPSGFSTPWTPYQLRLPVPARYNDSDHEKERHKLVTNTIKDEERDRGDLKADKILKPLVTTEASNGAMPVHPTGSMLPSHHNSWERHGPSMELSPPMNHIGTGSSFCGHGWLQNFITLKVTAKGNFILNGIDRRWFCSWAWPSNRREDHSRRGHDMGLEPMNEIGKKMKNQYQLFYKLKLLEECKIQHLIILSLFFPLGPVFSPSIKHVNISMGK</sequence>
<protein>
    <submittedName>
        <fullName evidence="1">Uncharacterized protein</fullName>
    </submittedName>
</protein>
<organism evidence="1 2">
    <name type="scientific">Eucalyptus globulus</name>
    <name type="common">Tasmanian blue gum</name>
    <dbReference type="NCBI Taxonomy" id="34317"/>
    <lineage>
        <taxon>Eukaryota</taxon>
        <taxon>Viridiplantae</taxon>
        <taxon>Streptophyta</taxon>
        <taxon>Embryophyta</taxon>
        <taxon>Tracheophyta</taxon>
        <taxon>Spermatophyta</taxon>
        <taxon>Magnoliopsida</taxon>
        <taxon>eudicotyledons</taxon>
        <taxon>Gunneridae</taxon>
        <taxon>Pentapetalae</taxon>
        <taxon>rosids</taxon>
        <taxon>malvids</taxon>
        <taxon>Myrtales</taxon>
        <taxon>Myrtaceae</taxon>
        <taxon>Myrtoideae</taxon>
        <taxon>Eucalypteae</taxon>
        <taxon>Eucalyptus</taxon>
    </lineage>
</organism>
<accession>A0ABD3JKY5</accession>
<keyword evidence="2" id="KW-1185">Reference proteome</keyword>
<gene>
    <name evidence="1" type="ORF">ACJRO7_032857</name>
</gene>
<evidence type="ECO:0000313" key="2">
    <source>
        <dbReference type="Proteomes" id="UP001634007"/>
    </source>
</evidence>
<proteinExistence type="predicted"/>
<dbReference type="EMBL" id="JBJKBG010000008">
    <property type="protein sequence ID" value="KAL3728170.1"/>
    <property type="molecule type" value="Genomic_DNA"/>
</dbReference>
<reference evidence="1 2" key="1">
    <citation type="submission" date="2024-11" db="EMBL/GenBank/DDBJ databases">
        <title>Chromosome-level genome assembly of Eucalyptus globulus Labill. provides insights into its genome evolution.</title>
        <authorList>
            <person name="Li X."/>
        </authorList>
    </citation>
    <scope>NUCLEOTIDE SEQUENCE [LARGE SCALE GENOMIC DNA]</scope>
    <source>
        <strain evidence="1">CL2024</strain>
        <tissue evidence="1">Fresh tender leaves</tissue>
    </source>
</reference>
<name>A0ABD3JKY5_EUCGL</name>
<evidence type="ECO:0000313" key="1">
    <source>
        <dbReference type="EMBL" id="KAL3728170.1"/>
    </source>
</evidence>
<comment type="caution">
    <text evidence="1">The sequence shown here is derived from an EMBL/GenBank/DDBJ whole genome shotgun (WGS) entry which is preliminary data.</text>
</comment>
<dbReference type="Proteomes" id="UP001634007">
    <property type="component" value="Unassembled WGS sequence"/>
</dbReference>
<dbReference type="AlphaFoldDB" id="A0ABD3JKY5"/>